<evidence type="ECO:0000313" key="4">
    <source>
        <dbReference type="Proteomes" id="UP000821866"/>
    </source>
</evidence>
<gene>
    <name evidence="3" type="ORF">HPB51_001121</name>
</gene>
<organism evidence="3 4">
    <name type="scientific">Rhipicephalus microplus</name>
    <name type="common">Cattle tick</name>
    <name type="synonym">Boophilus microplus</name>
    <dbReference type="NCBI Taxonomy" id="6941"/>
    <lineage>
        <taxon>Eukaryota</taxon>
        <taxon>Metazoa</taxon>
        <taxon>Ecdysozoa</taxon>
        <taxon>Arthropoda</taxon>
        <taxon>Chelicerata</taxon>
        <taxon>Arachnida</taxon>
        <taxon>Acari</taxon>
        <taxon>Parasitiformes</taxon>
        <taxon>Ixodida</taxon>
        <taxon>Ixodoidea</taxon>
        <taxon>Ixodidae</taxon>
        <taxon>Rhipicephalinae</taxon>
        <taxon>Rhipicephalus</taxon>
        <taxon>Boophilus</taxon>
    </lineage>
</organism>
<evidence type="ECO:0000313" key="3">
    <source>
        <dbReference type="EMBL" id="KAH8038338.1"/>
    </source>
</evidence>
<keyword evidence="1" id="KW-0238">DNA-binding</keyword>
<evidence type="ECO:0000256" key="1">
    <source>
        <dbReference type="ARBA" id="ARBA00023125"/>
    </source>
</evidence>
<comment type="caution">
    <text evidence="3">The sequence shown here is derived from an EMBL/GenBank/DDBJ whole genome shotgun (WGS) entry which is preliminary data.</text>
</comment>
<evidence type="ECO:0000259" key="2">
    <source>
        <dbReference type="Pfam" id="PF03221"/>
    </source>
</evidence>
<dbReference type="AlphaFoldDB" id="A0A9J6EVJ0"/>
<reference evidence="3" key="1">
    <citation type="journal article" date="2020" name="Cell">
        <title>Large-Scale Comparative Analyses of Tick Genomes Elucidate Their Genetic Diversity and Vector Capacities.</title>
        <authorList>
            <consortium name="Tick Genome and Microbiome Consortium (TIGMIC)"/>
            <person name="Jia N."/>
            <person name="Wang J."/>
            <person name="Shi W."/>
            <person name="Du L."/>
            <person name="Sun Y."/>
            <person name="Zhan W."/>
            <person name="Jiang J.F."/>
            <person name="Wang Q."/>
            <person name="Zhang B."/>
            <person name="Ji P."/>
            <person name="Bell-Sakyi L."/>
            <person name="Cui X.M."/>
            <person name="Yuan T.T."/>
            <person name="Jiang B.G."/>
            <person name="Yang W.F."/>
            <person name="Lam T.T."/>
            <person name="Chang Q.C."/>
            <person name="Ding S.J."/>
            <person name="Wang X.J."/>
            <person name="Zhu J.G."/>
            <person name="Ruan X.D."/>
            <person name="Zhao L."/>
            <person name="Wei J.T."/>
            <person name="Ye R.Z."/>
            <person name="Que T.C."/>
            <person name="Du C.H."/>
            <person name="Zhou Y.H."/>
            <person name="Cheng J.X."/>
            <person name="Dai P.F."/>
            <person name="Guo W.B."/>
            <person name="Han X.H."/>
            <person name="Huang E.J."/>
            <person name="Li L.F."/>
            <person name="Wei W."/>
            <person name="Gao Y.C."/>
            <person name="Liu J.Z."/>
            <person name="Shao H.Z."/>
            <person name="Wang X."/>
            <person name="Wang C.C."/>
            <person name="Yang T.C."/>
            <person name="Huo Q.B."/>
            <person name="Li W."/>
            <person name="Chen H.Y."/>
            <person name="Chen S.E."/>
            <person name="Zhou L.G."/>
            <person name="Ni X.B."/>
            <person name="Tian J.H."/>
            <person name="Sheng Y."/>
            <person name="Liu T."/>
            <person name="Pan Y.S."/>
            <person name="Xia L.Y."/>
            <person name="Li J."/>
            <person name="Zhao F."/>
            <person name="Cao W.C."/>
        </authorList>
    </citation>
    <scope>NUCLEOTIDE SEQUENCE</scope>
    <source>
        <strain evidence="3">Rmic-2018</strain>
    </source>
</reference>
<feature type="domain" description="HTH CENPB-type" evidence="2">
    <location>
        <begin position="17"/>
        <end position="73"/>
    </location>
</feature>
<sequence>MTAPTRNAFHGSKTSRFSEIEADVAEFVRQRRGQFLPVNPELVQIKARELAREASMPRDTFKASRSSVQKFMRLARFSLRQRTSICQKLLAKYEEKPVEFQRYSDQDEEREERPL</sequence>
<dbReference type="InterPro" id="IPR006600">
    <property type="entry name" value="HTH_CenpB_DNA-bd_dom"/>
</dbReference>
<dbReference type="EMBL" id="JABSTU010000001">
    <property type="protein sequence ID" value="KAH8038338.1"/>
    <property type="molecule type" value="Genomic_DNA"/>
</dbReference>
<reference evidence="3" key="2">
    <citation type="submission" date="2021-09" db="EMBL/GenBank/DDBJ databases">
        <authorList>
            <person name="Jia N."/>
            <person name="Wang J."/>
            <person name="Shi W."/>
            <person name="Du L."/>
            <person name="Sun Y."/>
            <person name="Zhan W."/>
            <person name="Jiang J."/>
            <person name="Wang Q."/>
            <person name="Zhang B."/>
            <person name="Ji P."/>
            <person name="Sakyi L.B."/>
            <person name="Cui X."/>
            <person name="Yuan T."/>
            <person name="Jiang B."/>
            <person name="Yang W."/>
            <person name="Lam T.T.-Y."/>
            <person name="Chang Q."/>
            <person name="Ding S."/>
            <person name="Wang X."/>
            <person name="Zhu J."/>
            <person name="Ruan X."/>
            <person name="Zhao L."/>
            <person name="Wei J."/>
            <person name="Que T."/>
            <person name="Du C."/>
            <person name="Cheng J."/>
            <person name="Dai P."/>
            <person name="Han X."/>
            <person name="Huang E."/>
            <person name="Gao Y."/>
            <person name="Liu J."/>
            <person name="Shao H."/>
            <person name="Ye R."/>
            <person name="Li L."/>
            <person name="Wei W."/>
            <person name="Wang X."/>
            <person name="Wang C."/>
            <person name="Huo Q."/>
            <person name="Li W."/>
            <person name="Guo W."/>
            <person name="Chen H."/>
            <person name="Chen S."/>
            <person name="Zhou L."/>
            <person name="Zhou L."/>
            <person name="Ni X."/>
            <person name="Tian J."/>
            <person name="Zhou Y."/>
            <person name="Sheng Y."/>
            <person name="Liu T."/>
            <person name="Pan Y."/>
            <person name="Xia L."/>
            <person name="Li J."/>
            <person name="Zhao F."/>
            <person name="Cao W."/>
        </authorList>
    </citation>
    <scope>NUCLEOTIDE SEQUENCE</scope>
    <source>
        <strain evidence="3">Rmic-2018</strain>
        <tissue evidence="3">Larvae</tissue>
    </source>
</reference>
<dbReference type="Gene3D" id="1.10.10.60">
    <property type="entry name" value="Homeodomain-like"/>
    <property type="match status" value="1"/>
</dbReference>
<dbReference type="GO" id="GO:0003677">
    <property type="term" value="F:DNA binding"/>
    <property type="evidence" value="ECO:0007669"/>
    <property type="project" value="UniProtKB-KW"/>
</dbReference>
<dbReference type="Pfam" id="PF03221">
    <property type="entry name" value="HTH_Tnp_Tc5"/>
    <property type="match status" value="1"/>
</dbReference>
<accession>A0A9J6EVJ0</accession>
<keyword evidence="4" id="KW-1185">Reference proteome</keyword>
<protein>
    <recommendedName>
        <fullName evidence="2">HTH CENPB-type domain-containing protein</fullName>
    </recommendedName>
</protein>
<name>A0A9J6EVJ0_RHIMP</name>
<dbReference type="Proteomes" id="UP000821866">
    <property type="component" value="Chromosome 1"/>
</dbReference>
<proteinExistence type="predicted"/>